<comment type="caution">
    <text evidence="2">The sequence shown here is derived from an EMBL/GenBank/DDBJ whole genome shotgun (WGS) entry which is preliminary data.</text>
</comment>
<organism evidence="2 3">
    <name type="scientific">Mycena albidolilacea</name>
    <dbReference type="NCBI Taxonomy" id="1033008"/>
    <lineage>
        <taxon>Eukaryota</taxon>
        <taxon>Fungi</taxon>
        <taxon>Dikarya</taxon>
        <taxon>Basidiomycota</taxon>
        <taxon>Agaricomycotina</taxon>
        <taxon>Agaricomycetes</taxon>
        <taxon>Agaricomycetidae</taxon>
        <taxon>Agaricales</taxon>
        <taxon>Marasmiineae</taxon>
        <taxon>Mycenaceae</taxon>
        <taxon>Mycena</taxon>
    </lineage>
</organism>
<feature type="chain" id="PRO_5042158055" evidence="1">
    <location>
        <begin position="22"/>
        <end position="381"/>
    </location>
</feature>
<accession>A0AAD7ETM1</accession>
<evidence type="ECO:0000313" key="3">
    <source>
        <dbReference type="Proteomes" id="UP001218218"/>
    </source>
</evidence>
<protein>
    <submittedName>
        <fullName evidence="2">Uncharacterized protein</fullName>
    </submittedName>
</protein>
<dbReference type="AlphaFoldDB" id="A0AAD7ETM1"/>
<dbReference type="Proteomes" id="UP001218218">
    <property type="component" value="Unassembled WGS sequence"/>
</dbReference>
<evidence type="ECO:0000313" key="2">
    <source>
        <dbReference type="EMBL" id="KAJ7349886.1"/>
    </source>
</evidence>
<reference evidence="2" key="1">
    <citation type="submission" date="2023-03" db="EMBL/GenBank/DDBJ databases">
        <title>Massive genome expansion in bonnet fungi (Mycena s.s.) driven by repeated elements and novel gene families across ecological guilds.</title>
        <authorList>
            <consortium name="Lawrence Berkeley National Laboratory"/>
            <person name="Harder C.B."/>
            <person name="Miyauchi S."/>
            <person name="Viragh M."/>
            <person name="Kuo A."/>
            <person name="Thoen E."/>
            <person name="Andreopoulos B."/>
            <person name="Lu D."/>
            <person name="Skrede I."/>
            <person name="Drula E."/>
            <person name="Henrissat B."/>
            <person name="Morin E."/>
            <person name="Kohler A."/>
            <person name="Barry K."/>
            <person name="LaButti K."/>
            <person name="Morin E."/>
            <person name="Salamov A."/>
            <person name="Lipzen A."/>
            <person name="Mereny Z."/>
            <person name="Hegedus B."/>
            <person name="Baldrian P."/>
            <person name="Stursova M."/>
            <person name="Weitz H."/>
            <person name="Taylor A."/>
            <person name="Grigoriev I.V."/>
            <person name="Nagy L.G."/>
            <person name="Martin F."/>
            <person name="Kauserud H."/>
        </authorList>
    </citation>
    <scope>NUCLEOTIDE SEQUENCE</scope>
    <source>
        <strain evidence="2">CBHHK002</strain>
    </source>
</reference>
<keyword evidence="1" id="KW-0732">Signal</keyword>
<feature type="signal peptide" evidence="1">
    <location>
        <begin position="1"/>
        <end position="21"/>
    </location>
</feature>
<sequence length="381" mass="43045">MTVNFDVLIILAGLLAHAGLASTIDLNSTLFTAEASDLPAGTYIATGIAGVTQLAEYLDTYPDTRITRLLISDSSIQDVDAKHDHLFTDESKDEIDWDEATHQKVWAAVHDFEEPLNRVLAKAAPTLEALSYLAYIYYSAGLHGVTYPEWTDPRLKPLVQHNYPSLTQFDFPIHHLDGAYRVLTEAYYPPCEKADLTTHHLDNPCYVAHKASRFPSLTHLRTAGIFQSSTLASTLAYVIDKFPRLTHLLVTDVGAMCELPSELYPTLRRLIPDNLTVIAEPALSSRLDEGRDFECGTLSIQYEDFILKSLRDDGVHVKLPIEDDYDTERGRFSLRRAITEFVDRARGGEGEWTLPERVPVREEWCRWRRQCSGYQRDESGL</sequence>
<gene>
    <name evidence="2" type="ORF">DFH08DRAFT_863286</name>
</gene>
<proteinExistence type="predicted"/>
<name>A0AAD7ETM1_9AGAR</name>
<dbReference type="EMBL" id="JARIHO010000015">
    <property type="protein sequence ID" value="KAJ7349886.1"/>
    <property type="molecule type" value="Genomic_DNA"/>
</dbReference>
<keyword evidence="3" id="KW-1185">Reference proteome</keyword>
<evidence type="ECO:0000256" key="1">
    <source>
        <dbReference type="SAM" id="SignalP"/>
    </source>
</evidence>